<evidence type="ECO:0000259" key="7">
    <source>
        <dbReference type="Pfam" id="PF26337"/>
    </source>
</evidence>
<sequence length="337" mass="38779">MKIHITNLYGQSSRSTALIAQNMVTDVATTMGFKEIGIYSYPVHTDSPNELNKRIDGMFAAVGSDDIVIAQFPTWNSIEFDTMLIDKLLSYRDIKVAIFIHDVVPLMFENNYYLMPKFIELCNKAQGLILPTRSMFTRLEKEGLKTKKIVFQGLWDHLSKVDYHEPNYQKTVNFIGSASRFPFVKDWHFDTRLQFFGDLEESDSINKSNIDLKGWMSDDELMLNLSSGFGLVWSEEIDNQKERTYSMYNLSYKLSSYLAAGLPIIVNEGISTQMFLEKNGIGLVANSLSDVDRIVKQTSIEEYQQMVRNVKKVSYLIKNGYFTKKLLIDTVYRLLTE</sequence>
<proteinExistence type="inferred from homology"/>
<comment type="caution">
    <text evidence="8">The sequence shown here is derived from an EMBL/GenBank/DDBJ whole genome shotgun (WGS) entry which is preliminary data.</text>
</comment>
<evidence type="ECO:0000256" key="4">
    <source>
        <dbReference type="ARBA" id="ARBA00022741"/>
    </source>
</evidence>
<comment type="pathway">
    <text evidence="1 5">Protein modification; protein glycosylation.</text>
</comment>
<comment type="domain">
    <text evidence="5">Dimerizes via the C-terminus; dimerization is required for tetramer formation. Binds protein substrate via an exposed loop in the N-terminus.</text>
</comment>
<evidence type="ECO:0000256" key="1">
    <source>
        <dbReference type="ARBA" id="ARBA00004922"/>
    </source>
</evidence>
<dbReference type="EMBL" id="JARGDN010000012">
    <property type="protein sequence ID" value="MDG9734146.1"/>
    <property type="molecule type" value="Genomic_DNA"/>
</dbReference>
<evidence type="ECO:0000256" key="2">
    <source>
        <dbReference type="ARBA" id="ARBA00022676"/>
    </source>
</evidence>
<dbReference type="HAMAP" id="MF_00841">
    <property type="entry name" value="Gtf3"/>
    <property type="match status" value="1"/>
</dbReference>
<name>A0ABT6HDJ4_LEUPS</name>
<dbReference type="Proteomes" id="UP001529201">
    <property type="component" value="Unassembled WGS sequence"/>
</dbReference>
<dbReference type="EC" id="2.4.1.-" evidence="5"/>
<dbReference type="RefSeq" id="WP_010292183.1">
    <property type="nucleotide sequence ID" value="NZ_CP065993.1"/>
</dbReference>
<accession>A0ABT6HDJ4</accession>
<dbReference type="GO" id="GO:0016740">
    <property type="term" value="F:transferase activity"/>
    <property type="evidence" value="ECO:0007669"/>
    <property type="project" value="UniProtKB-KW"/>
</dbReference>
<feature type="binding site" evidence="5">
    <location>
        <position position="180"/>
    </location>
    <ligand>
        <name>UDP</name>
        <dbReference type="ChEBI" id="CHEBI:58223"/>
    </ligand>
</feature>
<gene>
    <name evidence="5" type="primary">gtf3</name>
    <name evidence="8" type="ORF">P1N92_08455</name>
</gene>
<evidence type="ECO:0000256" key="3">
    <source>
        <dbReference type="ARBA" id="ARBA00022679"/>
    </source>
</evidence>
<dbReference type="PIRSF" id="PIRSF007023">
    <property type="entry name" value="UDP-Galf_transf"/>
    <property type="match status" value="1"/>
</dbReference>
<dbReference type="InterPro" id="IPR058592">
    <property type="entry name" value="Gtf3_C"/>
</dbReference>
<keyword evidence="2 5" id="KW-0328">Glycosyltransferase</keyword>
<comment type="subunit">
    <text evidence="5">Homotetramer; a dimer of dimers.</text>
</comment>
<organism evidence="8 9">
    <name type="scientific">Leuconostoc pseudomesenteroides</name>
    <dbReference type="NCBI Taxonomy" id="33968"/>
    <lineage>
        <taxon>Bacteria</taxon>
        <taxon>Bacillati</taxon>
        <taxon>Bacillota</taxon>
        <taxon>Bacilli</taxon>
        <taxon>Lactobacillales</taxon>
        <taxon>Lactobacillaceae</taxon>
        <taxon>Leuconostoc</taxon>
    </lineage>
</organism>
<feature type="binding site" evidence="5">
    <location>
        <position position="16"/>
    </location>
    <ligand>
        <name>UDP</name>
        <dbReference type="ChEBI" id="CHEBI:58223"/>
    </ligand>
</feature>
<dbReference type="Gene3D" id="3.40.50.2000">
    <property type="entry name" value="Glycogen Phosphorylase B"/>
    <property type="match status" value="2"/>
</dbReference>
<keyword evidence="9" id="KW-1185">Reference proteome</keyword>
<dbReference type="GeneID" id="64344035"/>
<evidence type="ECO:0000313" key="8">
    <source>
        <dbReference type="EMBL" id="MDG9734146.1"/>
    </source>
</evidence>
<evidence type="ECO:0000259" key="6">
    <source>
        <dbReference type="Pfam" id="PF26334"/>
    </source>
</evidence>
<dbReference type="InterPro" id="IPR058591">
    <property type="entry name" value="Gtf3_N"/>
</dbReference>
<comment type="function">
    <text evidence="5">Required for polymorphic O-glycosylation of the serine-rich repeat protein in this bacteria. Catalyzes the second step in glycosylation by transferring a sugar from a UDP-activated sugar to the terminal GlcNAc moiety of the 3-O-(N-acetyl-alpha-D-glucosaminyl)-L-seryl-[protein] resulting from the first glycosylation step.</text>
</comment>
<protein>
    <recommendedName>
        <fullName evidence="5">Glucosyltransferase 3</fullName>
        <ecNumber evidence="5">2.4.1.-</ecNumber>
    </recommendedName>
</protein>
<feature type="domain" description="Glucosyltransferase 3-like N-terminal" evidence="6">
    <location>
        <begin position="2"/>
        <end position="153"/>
    </location>
</feature>
<dbReference type="Pfam" id="PF26337">
    <property type="entry name" value="Gtf3_C"/>
    <property type="match status" value="1"/>
</dbReference>
<feature type="domain" description="Glucosyltransferase 3-like C-terminal" evidence="7">
    <location>
        <begin position="172"/>
        <end position="329"/>
    </location>
</feature>
<keyword evidence="4 5" id="KW-0547">Nucleotide-binding</keyword>
<reference evidence="8 9" key="1">
    <citation type="submission" date="2023-02" db="EMBL/GenBank/DDBJ databases">
        <title>Antimicrobial susceptibility testing and tentative epidemiological cut-off values for Lactobacillaceae family species intended for ingestion.</title>
        <authorList>
            <person name="Noehr-Meldgaard K."/>
            <person name="Struve C."/>
            <person name="Ingmer H."/>
            <person name="Koza A."/>
            <person name="Al-Nakeeb K."/>
            <person name="Agersoe Y."/>
        </authorList>
    </citation>
    <scope>NUCLEOTIDE SEQUENCE [LARGE SCALE GENOMIC DNA]</scope>
    <source>
        <strain evidence="8 9">DSM 20193</strain>
    </source>
</reference>
<evidence type="ECO:0000256" key="5">
    <source>
        <dbReference type="HAMAP-Rule" id="MF_00841"/>
    </source>
</evidence>
<feature type="binding site" evidence="5">
    <location>
        <begin position="251"/>
        <end position="256"/>
    </location>
    <ligand>
        <name>UDP</name>
        <dbReference type="ChEBI" id="CHEBI:58223"/>
    </ligand>
</feature>
<dbReference type="Pfam" id="PF26334">
    <property type="entry name" value="Gtf3_N"/>
    <property type="match status" value="1"/>
</dbReference>
<keyword evidence="3 5" id="KW-0808">Transferase</keyword>
<comment type="similarity">
    <text evidence="5">Belongs to the Gtf3 glucosyltransferase family.</text>
</comment>
<evidence type="ECO:0000313" key="9">
    <source>
        <dbReference type="Proteomes" id="UP001529201"/>
    </source>
</evidence>
<dbReference type="InterPro" id="IPR043676">
    <property type="entry name" value="Gtf3"/>
</dbReference>